<evidence type="ECO:0000259" key="8">
    <source>
        <dbReference type="PROSITE" id="PS50112"/>
    </source>
</evidence>
<dbReference type="SUPFAM" id="SSF55785">
    <property type="entry name" value="PYP-like sensor domain (PAS domain)"/>
    <property type="match status" value="4"/>
</dbReference>
<dbReference type="InterPro" id="IPR052162">
    <property type="entry name" value="Sensor_kinase/Photoreceptor"/>
</dbReference>
<dbReference type="InterPro" id="IPR000700">
    <property type="entry name" value="PAS-assoc_C"/>
</dbReference>
<dbReference type="Gene3D" id="3.30.565.10">
    <property type="entry name" value="Histidine kinase-like ATPase, C-terminal domain"/>
    <property type="match status" value="1"/>
</dbReference>
<sequence>FSIELRALNKEGETVFLLVRGEPTPGSGERSRLEGTFHDISDLKRAEIERERTITQLQALLDALPQGISVVDSNLRLMMWNRRFHEILDFPQKLVYRNARFEDFIRYNAQRGEYGPGDPEEHVTQIVARAREFKPHRFERTLAGGRVLLVEGLPFTFGGTVSGFITCYTDITENKRADELIARQRDVMKVIIDNFPGGVSFCDTDLRFTAYNEQFQQLLEFPPELFATGSVEFETLARFNVARGEYGPGDPEEQLNAVVERARNFQPHRIERQRPNGRWLEIRGTPVPSGGFVTSYIDITERKQAEHALRSNEERWKFALEGARDGVWDWNLQTGEILYSKRWKEIFGFTDDEPNEGLIDWSERVHPDDRHELRRAIKAHLSGETPTISVEYRALCKDGVWRWTHARGMVVGRDESGKPTRVVGTNTDISERKQIEEDLRDARTAAEMRREQVASLLDNADQGFLSFAADLVVEPECSRSCETMLSVWPAGMDAAGLLFGDDELKQALFRETITAALDEADEFIREAMLSLLPAEIRHGDRLLHAQYKILDKRRIMMVLTDITAERSMASMLDRERKRLELIVSAVTDSTNFFDAIESYRELLTSGLPGLFARDGESRAVANEVYRAIHTFKGLLNQFSFPASPVALHDVESQLADLLHEQGLTVRRVAEATPLEMLRARLAEDLAILSDALGDDFLSQGPRVALAREKAVVFGDLAARLLRGDPLDPSEPALHDTLVEISRLSKVSLKQALLDFDEIVRQTAARTGKRVGRLAVEGAADIWLEPDRYRPFLQSLGHVFRNAVVHGLEPPGERCDAGKPDAAQISCEYVLENEAIRLVITDDGRGLDLPALRRKAVEQGLYGDEAVDTVADDEIAQLVFKDQLSTHGEADELAGRGVGLAAVMGEIRRLGGDIDIRTTTGRGTAFVFTLPYGQWYDERFSDHDD</sequence>
<dbReference type="CDD" id="cd00130">
    <property type="entry name" value="PAS"/>
    <property type="match status" value="1"/>
</dbReference>
<accession>A0A972F7M4</accession>
<evidence type="ECO:0000313" key="11">
    <source>
        <dbReference type="Proteomes" id="UP000599523"/>
    </source>
</evidence>
<dbReference type="AlphaFoldDB" id="A0A972F7M4"/>
<evidence type="ECO:0000256" key="6">
    <source>
        <dbReference type="ARBA" id="ARBA00022777"/>
    </source>
</evidence>
<dbReference type="SMART" id="SM00387">
    <property type="entry name" value="HATPase_c"/>
    <property type="match status" value="1"/>
</dbReference>
<dbReference type="SUPFAM" id="SSF55874">
    <property type="entry name" value="ATPase domain of HSP90 chaperone/DNA topoisomerase II/histidine kinase"/>
    <property type="match status" value="1"/>
</dbReference>
<dbReference type="InterPro" id="IPR013655">
    <property type="entry name" value="PAS_fold_3"/>
</dbReference>
<evidence type="ECO:0000313" key="10">
    <source>
        <dbReference type="EMBL" id="NMG03334.1"/>
    </source>
</evidence>
<feature type="domain" description="PAC" evidence="9">
    <location>
        <begin position="1"/>
        <end position="52"/>
    </location>
</feature>
<dbReference type="PRINTS" id="PR00344">
    <property type="entry name" value="BCTRLSENSOR"/>
</dbReference>
<keyword evidence="11" id="KW-1185">Reference proteome</keyword>
<dbReference type="PANTHER" id="PTHR43304:SF1">
    <property type="entry name" value="PAC DOMAIN-CONTAINING PROTEIN"/>
    <property type="match status" value="1"/>
</dbReference>
<dbReference type="RefSeq" id="WP_168988087.1">
    <property type="nucleotide sequence ID" value="NZ_CAWPHM010000278.1"/>
</dbReference>
<dbReference type="Pfam" id="PF02518">
    <property type="entry name" value="HATPase_c"/>
    <property type="match status" value="1"/>
</dbReference>
<keyword evidence="4" id="KW-0597">Phosphoprotein</keyword>
<dbReference type="Gene3D" id="3.30.450.20">
    <property type="entry name" value="PAS domain"/>
    <property type="match status" value="3"/>
</dbReference>
<evidence type="ECO:0000256" key="4">
    <source>
        <dbReference type="ARBA" id="ARBA00022553"/>
    </source>
</evidence>
<organism evidence="10 11">
    <name type="scientific">Azoarcus taiwanensis</name>
    <dbReference type="NCBI Taxonomy" id="666964"/>
    <lineage>
        <taxon>Bacteria</taxon>
        <taxon>Pseudomonadati</taxon>
        <taxon>Pseudomonadota</taxon>
        <taxon>Betaproteobacteria</taxon>
        <taxon>Rhodocyclales</taxon>
        <taxon>Zoogloeaceae</taxon>
        <taxon>Azoarcus</taxon>
    </lineage>
</organism>
<dbReference type="PROSITE" id="PS50113">
    <property type="entry name" value="PAC"/>
    <property type="match status" value="2"/>
</dbReference>
<evidence type="ECO:0000259" key="9">
    <source>
        <dbReference type="PROSITE" id="PS50113"/>
    </source>
</evidence>
<dbReference type="FunFam" id="3.30.565.10:FF:000016">
    <property type="entry name" value="Chemotaxis protein CheA, putative"/>
    <property type="match status" value="1"/>
</dbReference>
<proteinExistence type="predicted"/>
<evidence type="ECO:0000256" key="7">
    <source>
        <dbReference type="ARBA" id="ARBA00035100"/>
    </source>
</evidence>
<reference evidence="10" key="1">
    <citation type="submission" date="2019-12" db="EMBL/GenBank/DDBJ databases">
        <title>Comparative genomics gives insights into the taxonomy of the Azoarcus-Aromatoleum group and reveals separate origins of nif in the plant-associated Azoarcus and non-plant-associated Aromatoleum sub-groups.</title>
        <authorList>
            <person name="Lafos M."/>
            <person name="Maluk M."/>
            <person name="Batista M."/>
            <person name="Junghare M."/>
            <person name="Carmona M."/>
            <person name="Faoro H."/>
            <person name="Cruz L.M."/>
            <person name="Battistoni F."/>
            <person name="De Souza E."/>
            <person name="Pedrosa F."/>
            <person name="Chen W.-M."/>
            <person name="Poole P.S."/>
            <person name="Dixon R.A."/>
            <person name="James E.K."/>
        </authorList>
    </citation>
    <scope>NUCLEOTIDE SEQUENCE</scope>
    <source>
        <strain evidence="10">NSC3</strain>
    </source>
</reference>
<dbReference type="InterPro" id="IPR035965">
    <property type="entry name" value="PAS-like_dom_sf"/>
</dbReference>
<name>A0A972F7M4_9RHOO</name>
<comment type="catalytic activity">
    <reaction evidence="1">
        <text>ATP + protein L-histidine = ADP + protein N-phospho-L-histidine.</text>
        <dbReference type="EC" id="2.7.13.3"/>
    </reaction>
</comment>
<dbReference type="Pfam" id="PF08447">
    <property type="entry name" value="PAS_3"/>
    <property type="match status" value="1"/>
</dbReference>
<dbReference type="GO" id="GO:0004673">
    <property type="term" value="F:protein histidine kinase activity"/>
    <property type="evidence" value="ECO:0007669"/>
    <property type="project" value="UniProtKB-EC"/>
</dbReference>
<dbReference type="InterPro" id="IPR003594">
    <property type="entry name" value="HATPase_dom"/>
</dbReference>
<dbReference type="InterPro" id="IPR000014">
    <property type="entry name" value="PAS"/>
</dbReference>
<dbReference type="Proteomes" id="UP000599523">
    <property type="component" value="Unassembled WGS sequence"/>
</dbReference>
<dbReference type="NCBIfam" id="TIGR00229">
    <property type="entry name" value="sensory_box"/>
    <property type="match status" value="1"/>
</dbReference>
<dbReference type="SMART" id="SM00091">
    <property type="entry name" value="PAS"/>
    <property type="match status" value="3"/>
</dbReference>
<dbReference type="InterPro" id="IPR036890">
    <property type="entry name" value="HATPase_C_sf"/>
</dbReference>
<dbReference type="EMBL" id="WTVM01000052">
    <property type="protein sequence ID" value="NMG03334.1"/>
    <property type="molecule type" value="Genomic_DNA"/>
</dbReference>
<dbReference type="PANTHER" id="PTHR43304">
    <property type="entry name" value="PHYTOCHROME-LIKE PROTEIN CPH1"/>
    <property type="match status" value="1"/>
</dbReference>
<gene>
    <name evidence="10" type="ORF">GPA21_10150</name>
</gene>
<dbReference type="PROSITE" id="PS50112">
    <property type="entry name" value="PAS"/>
    <property type="match status" value="1"/>
</dbReference>
<feature type="non-terminal residue" evidence="10">
    <location>
        <position position="1"/>
    </location>
</feature>
<feature type="domain" description="PAS" evidence="8">
    <location>
        <begin position="312"/>
        <end position="384"/>
    </location>
</feature>
<keyword evidence="5" id="KW-0808">Transferase</keyword>
<feature type="domain" description="PAC" evidence="9">
    <location>
        <begin position="388"/>
        <end position="441"/>
    </location>
</feature>
<dbReference type="EC" id="2.7.13.3" evidence="2"/>
<dbReference type="InterPro" id="IPR001610">
    <property type="entry name" value="PAC"/>
</dbReference>
<comment type="function">
    <text evidence="7">Involved in the transmission of sensory signals from the chemoreceptors to the flagellar motors. CheA is autophosphorylated; it can transfer its phosphate group to either CheB or CheY.</text>
</comment>
<dbReference type="InterPro" id="IPR004358">
    <property type="entry name" value="Sig_transdc_His_kin-like_C"/>
</dbReference>
<dbReference type="Pfam" id="PF12860">
    <property type="entry name" value="PAS_7"/>
    <property type="match status" value="2"/>
</dbReference>
<protein>
    <recommendedName>
        <fullName evidence="3">Chemotaxis protein CheA</fullName>
        <ecNumber evidence="2">2.7.13.3</ecNumber>
    </recommendedName>
</protein>
<evidence type="ECO:0000256" key="2">
    <source>
        <dbReference type="ARBA" id="ARBA00012438"/>
    </source>
</evidence>
<dbReference type="SMART" id="SM00086">
    <property type="entry name" value="PAC"/>
    <property type="match status" value="3"/>
</dbReference>
<keyword evidence="6" id="KW-0418">Kinase</keyword>
<evidence type="ECO:0000256" key="1">
    <source>
        <dbReference type="ARBA" id="ARBA00000085"/>
    </source>
</evidence>
<comment type="caution">
    <text evidence="10">The sequence shown here is derived from an EMBL/GenBank/DDBJ whole genome shotgun (WGS) entry which is preliminary data.</text>
</comment>
<evidence type="ECO:0000256" key="3">
    <source>
        <dbReference type="ARBA" id="ARBA00021495"/>
    </source>
</evidence>
<evidence type="ECO:0000256" key="5">
    <source>
        <dbReference type="ARBA" id="ARBA00022679"/>
    </source>
</evidence>